<organism evidence="2 3">
    <name type="scientific">Rhizophagus irregularis</name>
    <dbReference type="NCBI Taxonomy" id="588596"/>
    <lineage>
        <taxon>Eukaryota</taxon>
        <taxon>Fungi</taxon>
        <taxon>Fungi incertae sedis</taxon>
        <taxon>Mucoromycota</taxon>
        <taxon>Glomeromycotina</taxon>
        <taxon>Glomeromycetes</taxon>
        <taxon>Glomerales</taxon>
        <taxon>Glomeraceae</taxon>
        <taxon>Rhizophagus</taxon>
    </lineage>
</organism>
<comment type="caution">
    <text evidence="2">The sequence shown here is derived from an EMBL/GenBank/DDBJ whole genome shotgun (WGS) entry which is preliminary data.</text>
</comment>
<evidence type="ECO:0000313" key="3">
    <source>
        <dbReference type="Proteomes" id="UP000234323"/>
    </source>
</evidence>
<proteinExistence type="predicted"/>
<keyword evidence="3" id="KW-1185">Reference proteome</keyword>
<protein>
    <submittedName>
        <fullName evidence="2">Uncharacterized protein</fullName>
    </submittedName>
</protein>
<sequence>MSLICRYVAGISDNAFLSSVRGLKSFKIIQTAQGEHKLIGYFEKWVDMRNALDNQFVWDQQNLSWNRYEPPMQQTRSRGNNANKNQRTSGSKLTALTAKIQQKEPKSSKKKLFFSPLSG</sequence>
<name>A0A2I1G5V6_9GLOM</name>
<dbReference type="EMBL" id="LLXI01000176">
    <property type="protein sequence ID" value="PKY41976.1"/>
    <property type="molecule type" value="Genomic_DNA"/>
</dbReference>
<feature type="region of interest" description="Disordered" evidence="1">
    <location>
        <begin position="69"/>
        <end position="119"/>
    </location>
</feature>
<dbReference type="AlphaFoldDB" id="A0A2I1G5V6"/>
<dbReference type="Proteomes" id="UP000234323">
    <property type="component" value="Unassembled WGS sequence"/>
</dbReference>
<reference evidence="2 3" key="1">
    <citation type="submission" date="2015-10" db="EMBL/GenBank/DDBJ databases">
        <title>Genome analyses suggest a sexual origin of heterokaryosis in a supposedly ancient asexual fungus.</title>
        <authorList>
            <person name="Ropars J."/>
            <person name="Sedzielewska K."/>
            <person name="Noel J."/>
            <person name="Charron P."/>
            <person name="Farinelli L."/>
            <person name="Marton T."/>
            <person name="Kruger M."/>
            <person name="Pelin A."/>
            <person name="Brachmann A."/>
            <person name="Corradi N."/>
        </authorList>
    </citation>
    <scope>NUCLEOTIDE SEQUENCE [LARGE SCALE GENOMIC DNA]</scope>
    <source>
        <strain evidence="2 3">A4</strain>
    </source>
</reference>
<evidence type="ECO:0000256" key="1">
    <source>
        <dbReference type="SAM" id="MobiDB-lite"/>
    </source>
</evidence>
<evidence type="ECO:0000313" key="2">
    <source>
        <dbReference type="EMBL" id="PKY41976.1"/>
    </source>
</evidence>
<feature type="compositionally biased region" description="Polar residues" evidence="1">
    <location>
        <begin position="72"/>
        <end position="94"/>
    </location>
</feature>
<gene>
    <name evidence="2" type="ORF">RhiirA4_455689</name>
</gene>
<accession>A0A2I1G5V6</accession>